<evidence type="ECO:0000313" key="1">
    <source>
        <dbReference type="EMBL" id="CAL1354811.1"/>
    </source>
</evidence>
<protein>
    <submittedName>
        <fullName evidence="1">Uncharacterized protein</fullName>
    </submittedName>
</protein>
<sequence>MCSIPCVTEVVLRSFVAGFPLPRRPFHFRFLPVIFTYLKPSIGSKSNPNGPIWSPSTVATGDFDFGILADLCEGGEGRVTPSPHVTANLR</sequence>
<proteinExistence type="predicted"/>
<gene>
    <name evidence="1" type="ORF">LTRI10_LOCUS2599</name>
</gene>
<reference evidence="1 2" key="1">
    <citation type="submission" date="2024-04" db="EMBL/GenBank/DDBJ databases">
        <authorList>
            <person name="Fracassetti M."/>
        </authorList>
    </citation>
    <scope>NUCLEOTIDE SEQUENCE [LARGE SCALE GENOMIC DNA]</scope>
</reference>
<dbReference type="EMBL" id="OZ034813">
    <property type="protein sequence ID" value="CAL1354811.1"/>
    <property type="molecule type" value="Genomic_DNA"/>
</dbReference>
<organism evidence="1 2">
    <name type="scientific">Linum trigynum</name>
    <dbReference type="NCBI Taxonomy" id="586398"/>
    <lineage>
        <taxon>Eukaryota</taxon>
        <taxon>Viridiplantae</taxon>
        <taxon>Streptophyta</taxon>
        <taxon>Embryophyta</taxon>
        <taxon>Tracheophyta</taxon>
        <taxon>Spermatophyta</taxon>
        <taxon>Magnoliopsida</taxon>
        <taxon>eudicotyledons</taxon>
        <taxon>Gunneridae</taxon>
        <taxon>Pentapetalae</taxon>
        <taxon>rosids</taxon>
        <taxon>fabids</taxon>
        <taxon>Malpighiales</taxon>
        <taxon>Linaceae</taxon>
        <taxon>Linum</taxon>
    </lineage>
</organism>
<evidence type="ECO:0000313" key="2">
    <source>
        <dbReference type="Proteomes" id="UP001497516"/>
    </source>
</evidence>
<accession>A0AAV2CG71</accession>
<keyword evidence="2" id="KW-1185">Reference proteome</keyword>
<dbReference type="AlphaFoldDB" id="A0AAV2CG71"/>
<dbReference type="Proteomes" id="UP001497516">
    <property type="component" value="Chromosome 1"/>
</dbReference>
<name>A0AAV2CG71_9ROSI</name>